<gene>
    <name evidence="3" type="ORF">CJ030_MR7G016726</name>
</gene>
<sequence>MALFMQAVSIFSVYAVTLSTQTKSLSAKDTSALMQVDGNETSIVVRDEIQNGGFTHAETIIYYSKKLQDDLHMLGMKIKEHEDNIKLLKTQKSKLDNSILDLEAKCQSSSIPKIENEDNSLLQTEEQTTEQILQREKSAAGILCQLKTRHGAQASSLPLTKDVLGIVATLGQLEDDNLSRLFAEYLGVETMLAIVCKTYEGVKALETYDKEGCINKSSGLHGLGASIGRTLDGRFLVICLENLMHEPYAGEFVTDDPQRRLDLIKPRLPNGECPPGFLGFAVNMVNVDSRNLFCLTASGYGLRETLFYNLFSCLQVYRTRAEMLLALPCISHGALSLDGGIFRSTGVFSLGNREDVGVKFPKPSMTSTLPENYIEAERQVKEMKWKKEKMLEDVKRERALLDNAKHNFDKKREEFLKFLAESSSYATQRTWGKLMAGKAAKSVAKAIGDYQYPWREKLAKYKDELSKGAWGYWELGAWKPLGISSRRRARLRKEVLLAGEDWPYESERKEMRTKRKGHKCDILAAEKREKTARLMQEMPKMLLDYKKRRWEKKMKEEDKSK</sequence>
<keyword evidence="4" id="KW-1185">Reference proteome</keyword>
<dbReference type="Proteomes" id="UP000516437">
    <property type="component" value="Chromosome 7"/>
</dbReference>
<evidence type="ECO:0000313" key="4">
    <source>
        <dbReference type="Proteomes" id="UP000516437"/>
    </source>
</evidence>
<evidence type="ECO:0000256" key="2">
    <source>
        <dbReference type="SAM" id="SignalP"/>
    </source>
</evidence>
<comment type="caution">
    <text evidence="3">The sequence shown here is derived from an EMBL/GenBank/DDBJ whole genome shotgun (WGS) entry which is preliminary data.</text>
</comment>
<evidence type="ECO:0008006" key="5">
    <source>
        <dbReference type="Google" id="ProtNLM"/>
    </source>
</evidence>
<feature type="coiled-coil region" evidence="1">
    <location>
        <begin position="373"/>
        <end position="414"/>
    </location>
</feature>
<reference evidence="3 4" key="1">
    <citation type="journal article" date="2019" name="Plant Biotechnol. J.">
        <title>The red bayberry genome and genetic basis of sex determination.</title>
        <authorList>
            <person name="Jia H.M."/>
            <person name="Jia H.J."/>
            <person name="Cai Q.L."/>
            <person name="Wang Y."/>
            <person name="Zhao H.B."/>
            <person name="Yang W.F."/>
            <person name="Wang G.Y."/>
            <person name="Li Y.H."/>
            <person name="Zhan D.L."/>
            <person name="Shen Y.T."/>
            <person name="Niu Q.F."/>
            <person name="Chang L."/>
            <person name="Qiu J."/>
            <person name="Zhao L."/>
            <person name="Xie H.B."/>
            <person name="Fu W.Y."/>
            <person name="Jin J."/>
            <person name="Li X.W."/>
            <person name="Jiao Y."/>
            <person name="Zhou C.C."/>
            <person name="Tu T."/>
            <person name="Chai C.Y."/>
            <person name="Gao J.L."/>
            <person name="Fan L.J."/>
            <person name="van de Weg E."/>
            <person name="Wang J.Y."/>
            <person name="Gao Z.S."/>
        </authorList>
    </citation>
    <scope>NUCLEOTIDE SEQUENCE [LARGE SCALE GENOMIC DNA]</scope>
    <source>
        <tissue evidence="3">Leaves</tissue>
    </source>
</reference>
<dbReference type="OrthoDB" id="10036779at2759"/>
<name>A0A6A1UXI1_9ROSI</name>
<proteinExistence type="predicted"/>
<organism evidence="3 4">
    <name type="scientific">Morella rubra</name>
    <name type="common">Chinese bayberry</name>
    <dbReference type="NCBI Taxonomy" id="262757"/>
    <lineage>
        <taxon>Eukaryota</taxon>
        <taxon>Viridiplantae</taxon>
        <taxon>Streptophyta</taxon>
        <taxon>Embryophyta</taxon>
        <taxon>Tracheophyta</taxon>
        <taxon>Spermatophyta</taxon>
        <taxon>Magnoliopsida</taxon>
        <taxon>eudicotyledons</taxon>
        <taxon>Gunneridae</taxon>
        <taxon>Pentapetalae</taxon>
        <taxon>rosids</taxon>
        <taxon>fabids</taxon>
        <taxon>Fagales</taxon>
        <taxon>Myricaceae</taxon>
        <taxon>Morella</taxon>
    </lineage>
</organism>
<feature type="chain" id="PRO_5025687846" description="Protein DEFECTIVE IN MERISTEM SILENCING 3" evidence="2">
    <location>
        <begin position="16"/>
        <end position="561"/>
    </location>
</feature>
<keyword evidence="1" id="KW-0175">Coiled coil</keyword>
<accession>A0A6A1UXI1</accession>
<dbReference type="EMBL" id="RXIC02000025">
    <property type="protein sequence ID" value="KAB1205082.1"/>
    <property type="molecule type" value="Genomic_DNA"/>
</dbReference>
<protein>
    <recommendedName>
        <fullName evidence="5">Protein DEFECTIVE IN MERISTEM SILENCING 3</fullName>
    </recommendedName>
</protein>
<evidence type="ECO:0000256" key="1">
    <source>
        <dbReference type="SAM" id="Coils"/>
    </source>
</evidence>
<evidence type="ECO:0000313" key="3">
    <source>
        <dbReference type="EMBL" id="KAB1205082.1"/>
    </source>
</evidence>
<dbReference type="AlphaFoldDB" id="A0A6A1UXI1"/>
<dbReference type="PANTHER" id="PTHR33566">
    <property type="entry name" value="EN/SPM-LIKE TRANSPOSON-RELATED"/>
    <property type="match status" value="1"/>
</dbReference>
<feature type="signal peptide" evidence="2">
    <location>
        <begin position="1"/>
        <end position="15"/>
    </location>
</feature>
<dbReference type="PANTHER" id="PTHR33566:SF6">
    <property type="entry name" value="PROTEIN DEFECTIVE IN MERISTEM SILENCING 3"/>
    <property type="match status" value="1"/>
</dbReference>
<keyword evidence="2" id="KW-0732">Signal</keyword>
<feature type="coiled-coil region" evidence="1">
    <location>
        <begin position="64"/>
        <end position="105"/>
    </location>
</feature>